<organism evidence="2 3">
    <name type="scientific">Paraflavitalea soli</name>
    <dbReference type="NCBI Taxonomy" id="2315862"/>
    <lineage>
        <taxon>Bacteria</taxon>
        <taxon>Pseudomonadati</taxon>
        <taxon>Bacteroidota</taxon>
        <taxon>Chitinophagia</taxon>
        <taxon>Chitinophagales</taxon>
        <taxon>Chitinophagaceae</taxon>
        <taxon>Paraflavitalea</taxon>
    </lineage>
</organism>
<name>A0A3B7MUR1_9BACT</name>
<proteinExistence type="predicted"/>
<evidence type="ECO:0000313" key="2">
    <source>
        <dbReference type="EMBL" id="AXY77637.1"/>
    </source>
</evidence>
<dbReference type="EMBL" id="CP032157">
    <property type="protein sequence ID" value="AXY77637.1"/>
    <property type="molecule type" value="Genomic_DNA"/>
</dbReference>
<feature type="transmembrane region" description="Helical" evidence="1">
    <location>
        <begin position="7"/>
        <end position="25"/>
    </location>
</feature>
<keyword evidence="1" id="KW-0812">Transmembrane</keyword>
<dbReference type="Proteomes" id="UP000263900">
    <property type="component" value="Chromosome"/>
</dbReference>
<keyword evidence="1" id="KW-1133">Transmembrane helix</keyword>
<feature type="transmembrane region" description="Helical" evidence="1">
    <location>
        <begin position="104"/>
        <end position="121"/>
    </location>
</feature>
<evidence type="ECO:0000256" key="1">
    <source>
        <dbReference type="SAM" id="Phobius"/>
    </source>
</evidence>
<protein>
    <submittedName>
        <fullName evidence="2">Uncharacterized protein</fullName>
    </submittedName>
</protein>
<keyword evidence="1" id="KW-0472">Membrane</keyword>
<feature type="transmembrane region" description="Helical" evidence="1">
    <location>
        <begin position="72"/>
        <end position="92"/>
    </location>
</feature>
<accession>A0A3B7MUR1</accession>
<feature type="transmembrane region" description="Helical" evidence="1">
    <location>
        <begin position="37"/>
        <end position="60"/>
    </location>
</feature>
<evidence type="ECO:0000313" key="3">
    <source>
        <dbReference type="Proteomes" id="UP000263900"/>
    </source>
</evidence>
<dbReference type="AlphaFoldDB" id="A0A3B7MUR1"/>
<reference evidence="2 3" key="1">
    <citation type="submission" date="2018-09" db="EMBL/GenBank/DDBJ databases">
        <title>Genome sequencing of strain 6GH32-13.</title>
        <authorList>
            <person name="Weon H.-Y."/>
            <person name="Heo J."/>
            <person name="Kwon S.-W."/>
        </authorList>
    </citation>
    <scope>NUCLEOTIDE SEQUENCE [LARGE SCALE GENOMIC DNA]</scope>
    <source>
        <strain evidence="2 3">5GH32-13</strain>
    </source>
</reference>
<keyword evidence="3" id="KW-1185">Reference proteome</keyword>
<sequence>MQLRYKYLLFSIGVTVAWVTVGFLLAPTVHGKLGNSFGLTIFNILTRQVTMVIGIILLFLRMIRIIKPTHFAYILLGILNAGVGVLAIILYFTDLANRQWLNISLYNLLLALILISDSLWYKQEPPTA</sequence>
<gene>
    <name evidence="2" type="ORF">D3H65_28255</name>
</gene>
<dbReference type="KEGG" id="pseg:D3H65_28255"/>